<dbReference type="InterPro" id="IPR017452">
    <property type="entry name" value="GPCR_Rhodpsn_7TM"/>
</dbReference>
<dbReference type="InterPro" id="IPR052921">
    <property type="entry name" value="GPCR1_Superfamily_Member"/>
</dbReference>
<keyword evidence="7 13" id="KW-0297">G-protein coupled receptor</keyword>
<accession>A0A8D3DUT3</accession>
<dbReference type="AlphaFoldDB" id="A0A8D3DUT3"/>
<keyword evidence="8 14" id="KW-0472">Membrane</keyword>
<dbReference type="GO" id="GO:0005886">
    <property type="term" value="C:plasma membrane"/>
    <property type="evidence" value="ECO:0007669"/>
    <property type="project" value="UniProtKB-SubCell"/>
</dbReference>
<organism evidence="16 17">
    <name type="scientific">Scophthalmus maximus</name>
    <name type="common">Turbot</name>
    <name type="synonym">Psetta maxima</name>
    <dbReference type="NCBI Taxonomy" id="52904"/>
    <lineage>
        <taxon>Eukaryota</taxon>
        <taxon>Metazoa</taxon>
        <taxon>Chordata</taxon>
        <taxon>Craniata</taxon>
        <taxon>Vertebrata</taxon>
        <taxon>Euteleostomi</taxon>
        <taxon>Actinopterygii</taxon>
        <taxon>Neopterygii</taxon>
        <taxon>Teleostei</taxon>
        <taxon>Neoteleostei</taxon>
        <taxon>Acanthomorphata</taxon>
        <taxon>Carangaria</taxon>
        <taxon>Pleuronectiformes</taxon>
        <taxon>Pleuronectoidei</taxon>
        <taxon>Scophthalmidae</taxon>
        <taxon>Scophthalmus</taxon>
    </lineage>
</organism>
<dbReference type="InterPro" id="IPR000725">
    <property type="entry name" value="Olfact_rcpt"/>
</dbReference>
<evidence type="ECO:0000256" key="3">
    <source>
        <dbReference type="ARBA" id="ARBA00022606"/>
    </source>
</evidence>
<comment type="similarity">
    <text evidence="13">Belongs to the G-protein coupled receptor 1 family.</text>
</comment>
<dbReference type="SUPFAM" id="SSF81321">
    <property type="entry name" value="Family A G protein-coupled receptor-like"/>
    <property type="match status" value="1"/>
</dbReference>
<dbReference type="PRINTS" id="PR00245">
    <property type="entry name" value="OLFACTORYR"/>
</dbReference>
<comment type="subcellular location">
    <subcellularLocation>
        <location evidence="1 14">Cell membrane</location>
        <topology evidence="1 14">Multi-pass membrane protein</topology>
    </subcellularLocation>
</comment>
<feature type="transmembrane region" description="Helical" evidence="14">
    <location>
        <begin position="266"/>
        <end position="287"/>
    </location>
</feature>
<dbReference type="GO" id="GO:0004930">
    <property type="term" value="F:G protein-coupled receptor activity"/>
    <property type="evidence" value="ECO:0007669"/>
    <property type="project" value="UniProtKB-KW"/>
</dbReference>
<evidence type="ECO:0000256" key="9">
    <source>
        <dbReference type="ARBA" id="ARBA00023157"/>
    </source>
</evidence>
<evidence type="ECO:0000256" key="5">
    <source>
        <dbReference type="ARBA" id="ARBA00022725"/>
    </source>
</evidence>
<evidence type="ECO:0000256" key="14">
    <source>
        <dbReference type="RuleBase" id="RU363047"/>
    </source>
</evidence>
<keyword evidence="2 14" id="KW-1003">Cell membrane</keyword>
<sequence>MASSNSTETVSFVLALYGDLGRMKYLYFTLAMLFYIAVIVANTVLIIIIYMDQNLHEPMYLFLCSLFVNEIYGSTSLLPCFMVHILSETHEISAIFCFIQIFNIHTYGTVEFGTLTIMAYDRYVCICKPLHYNAILTKRKVQFGILVIWIVCFLEIGILLCFTIRLKFCGTIINKVFCANHLVVDLSCSSDRTVSIVHDLVFGLIFTVAAPVTYISYSYAKILSVCLKASKETKTKALETCTPHLVSLISFVFACFYSLITQRFDIFSVPYPLCVVLSTYAMVIQPLQNPIIYGLKLSKIRNACKNLLTLKTLQPYIFRGAYLNSTVHY</sequence>
<gene>
    <name evidence="16" type="primary">LOC118283021</name>
</gene>
<evidence type="ECO:0000256" key="6">
    <source>
        <dbReference type="ARBA" id="ARBA00022989"/>
    </source>
</evidence>
<keyword evidence="11" id="KW-0325">Glycoprotein</keyword>
<dbReference type="Pfam" id="PF13853">
    <property type="entry name" value="7tm_4"/>
    <property type="match status" value="1"/>
</dbReference>
<reference evidence="16" key="1">
    <citation type="submission" date="2023-05" db="EMBL/GenBank/DDBJ databases">
        <title>High-quality long-read genome of Scophthalmus maximus.</title>
        <authorList>
            <person name="Lien S."/>
            <person name="Martinez P."/>
        </authorList>
    </citation>
    <scope>NUCLEOTIDE SEQUENCE [LARGE SCALE GENOMIC DNA]</scope>
</reference>
<evidence type="ECO:0000313" key="17">
    <source>
        <dbReference type="Proteomes" id="UP000694558"/>
    </source>
</evidence>
<feature type="transmembrane region" description="Helical" evidence="14">
    <location>
        <begin position="241"/>
        <end position="260"/>
    </location>
</feature>
<feature type="transmembrane region" description="Helical" evidence="14">
    <location>
        <begin position="200"/>
        <end position="220"/>
    </location>
</feature>
<evidence type="ECO:0000256" key="12">
    <source>
        <dbReference type="ARBA" id="ARBA00023224"/>
    </source>
</evidence>
<name>A0A8D3DUT3_SCOMX</name>
<proteinExistence type="inferred from homology"/>
<evidence type="ECO:0000256" key="8">
    <source>
        <dbReference type="ARBA" id="ARBA00023136"/>
    </source>
</evidence>
<feature type="domain" description="G-protein coupled receptors family 1 profile" evidence="15">
    <location>
        <begin position="41"/>
        <end position="293"/>
    </location>
</feature>
<dbReference type="GO" id="GO:0005549">
    <property type="term" value="F:odorant binding"/>
    <property type="evidence" value="ECO:0007669"/>
    <property type="project" value="TreeGrafter"/>
</dbReference>
<keyword evidence="4 13" id="KW-0812">Transmembrane</keyword>
<evidence type="ECO:0000256" key="11">
    <source>
        <dbReference type="ARBA" id="ARBA00023180"/>
    </source>
</evidence>
<evidence type="ECO:0000313" key="16">
    <source>
        <dbReference type="Ensembl" id="ENSSMAP00000063292.1"/>
    </source>
</evidence>
<evidence type="ECO:0000256" key="7">
    <source>
        <dbReference type="ARBA" id="ARBA00023040"/>
    </source>
</evidence>
<dbReference type="PANTHER" id="PTHR26451">
    <property type="entry name" value="G_PROTEIN_RECEP_F1_2 DOMAIN-CONTAINING PROTEIN"/>
    <property type="match status" value="1"/>
</dbReference>
<dbReference type="PROSITE" id="PS00237">
    <property type="entry name" value="G_PROTEIN_RECEP_F1_1"/>
    <property type="match status" value="1"/>
</dbReference>
<feature type="transmembrane region" description="Helical" evidence="14">
    <location>
        <begin position="25"/>
        <end position="48"/>
    </location>
</feature>
<keyword evidence="9" id="KW-1015">Disulfide bond</keyword>
<dbReference type="GeneTree" id="ENSGT00950000183048"/>
<feature type="transmembrane region" description="Helical" evidence="14">
    <location>
        <begin position="141"/>
        <end position="166"/>
    </location>
</feature>
<dbReference type="PROSITE" id="PS50262">
    <property type="entry name" value="G_PROTEIN_RECEP_F1_2"/>
    <property type="match status" value="1"/>
</dbReference>
<dbReference type="Gene3D" id="1.20.1070.10">
    <property type="entry name" value="Rhodopsin 7-helix transmembrane proteins"/>
    <property type="match status" value="1"/>
</dbReference>
<keyword evidence="3 14" id="KW-0716">Sensory transduction</keyword>
<evidence type="ECO:0000256" key="13">
    <source>
        <dbReference type="RuleBase" id="RU000688"/>
    </source>
</evidence>
<dbReference type="PANTHER" id="PTHR26451:SF885">
    <property type="entry name" value="OLFACTORY RECEPTOR"/>
    <property type="match status" value="1"/>
</dbReference>
<keyword evidence="5 14" id="KW-0552">Olfaction</keyword>
<protein>
    <recommendedName>
        <fullName evidence="14">Olfactory receptor</fullName>
    </recommendedName>
</protein>
<evidence type="ECO:0000256" key="4">
    <source>
        <dbReference type="ARBA" id="ARBA00022692"/>
    </source>
</evidence>
<dbReference type="FunFam" id="1.20.1070.10:FF:000024">
    <property type="entry name" value="Olfactory receptor"/>
    <property type="match status" value="1"/>
</dbReference>
<dbReference type="PRINTS" id="PR00237">
    <property type="entry name" value="GPCRRHODOPSN"/>
</dbReference>
<dbReference type="GO" id="GO:0004984">
    <property type="term" value="F:olfactory receptor activity"/>
    <property type="evidence" value="ECO:0007669"/>
    <property type="project" value="InterPro"/>
</dbReference>
<reference evidence="16" key="2">
    <citation type="submission" date="2025-08" db="UniProtKB">
        <authorList>
            <consortium name="Ensembl"/>
        </authorList>
    </citation>
    <scope>IDENTIFICATION</scope>
</reference>
<dbReference type="InterPro" id="IPR000276">
    <property type="entry name" value="GPCR_Rhodpsn"/>
</dbReference>
<evidence type="ECO:0000259" key="15">
    <source>
        <dbReference type="PROSITE" id="PS50262"/>
    </source>
</evidence>
<evidence type="ECO:0000256" key="2">
    <source>
        <dbReference type="ARBA" id="ARBA00022475"/>
    </source>
</evidence>
<evidence type="ECO:0000256" key="1">
    <source>
        <dbReference type="ARBA" id="ARBA00004651"/>
    </source>
</evidence>
<evidence type="ECO:0000256" key="10">
    <source>
        <dbReference type="ARBA" id="ARBA00023170"/>
    </source>
</evidence>
<feature type="transmembrane region" description="Helical" evidence="14">
    <location>
        <begin position="92"/>
        <end position="120"/>
    </location>
</feature>
<keyword evidence="10 13" id="KW-0675">Receptor</keyword>
<dbReference type="Proteomes" id="UP000694558">
    <property type="component" value="Chromosome 14"/>
</dbReference>
<keyword evidence="6 14" id="KW-1133">Transmembrane helix</keyword>
<feature type="transmembrane region" description="Helical" evidence="14">
    <location>
        <begin position="60"/>
        <end position="86"/>
    </location>
</feature>
<dbReference type="Ensembl" id="ENSSMAT00000084133.1">
    <property type="protein sequence ID" value="ENSSMAP00000063292.1"/>
    <property type="gene ID" value="ENSSMAG00000034680.1"/>
</dbReference>
<keyword evidence="12 13" id="KW-0807">Transducer</keyword>